<dbReference type="EMBL" id="MK212256">
    <property type="protein sequence ID" value="AZL94222.1"/>
    <property type="molecule type" value="mRNA"/>
</dbReference>
<dbReference type="Pfam" id="PF22622">
    <property type="entry name" value="MFE-2_hydrat-2_N"/>
    <property type="match status" value="1"/>
</dbReference>
<evidence type="ECO:0000313" key="4">
    <source>
        <dbReference type="EMBL" id="AZL94224.1"/>
    </source>
</evidence>
<name>A0A3Q8UBF9_9APIC</name>
<evidence type="ECO:0000313" key="9">
    <source>
        <dbReference type="EMBL" id="AZL94234.1"/>
    </source>
</evidence>
<evidence type="ECO:0000313" key="10">
    <source>
        <dbReference type="EMBL" id="AZL94236.1"/>
    </source>
</evidence>
<dbReference type="GO" id="GO:0006635">
    <property type="term" value="P:fatty acid beta-oxidation"/>
    <property type="evidence" value="ECO:0007669"/>
    <property type="project" value="TreeGrafter"/>
</dbReference>
<dbReference type="Pfam" id="PF01575">
    <property type="entry name" value="MaoC_dehydratas"/>
    <property type="match status" value="1"/>
</dbReference>
<organism evidence="7">
    <name type="scientific">Cardiosporidium cionae</name>
    <dbReference type="NCBI Taxonomy" id="476202"/>
    <lineage>
        <taxon>Eukaryota</taxon>
        <taxon>Sar</taxon>
        <taxon>Alveolata</taxon>
        <taxon>Apicomplexa</taxon>
        <taxon>Aconoidasida</taxon>
        <taxon>Nephromycida</taxon>
        <taxon>Cardiosporidium</taxon>
    </lineage>
</organism>
<evidence type="ECO:0000313" key="8">
    <source>
        <dbReference type="EMBL" id="AZL94233.1"/>
    </source>
</evidence>
<dbReference type="Gene3D" id="3.10.129.10">
    <property type="entry name" value="Hotdog Thioesterase"/>
    <property type="match status" value="1"/>
</dbReference>
<dbReference type="InterPro" id="IPR029069">
    <property type="entry name" value="HotDog_dom_sf"/>
</dbReference>
<dbReference type="GO" id="GO:0003857">
    <property type="term" value="F:(3S)-3-hydroxyacyl-CoA dehydrogenase (NAD+) activity"/>
    <property type="evidence" value="ECO:0007669"/>
    <property type="project" value="TreeGrafter"/>
</dbReference>
<dbReference type="EMBL" id="MK212258">
    <property type="protein sequence ID" value="AZL94224.1"/>
    <property type="molecule type" value="mRNA"/>
</dbReference>
<dbReference type="PANTHER" id="PTHR13078">
    <property type="entry name" value="PEROXISOMAL MULTIFUNCTIONAL ENZYME TYPE 2-RELATED"/>
    <property type="match status" value="1"/>
</dbReference>
<proteinExistence type="evidence at transcript level"/>
<evidence type="ECO:0000313" key="6">
    <source>
        <dbReference type="EMBL" id="AZL94231.1"/>
    </source>
</evidence>
<feature type="domain" description="MaoC-like" evidence="1">
    <location>
        <begin position="254"/>
        <end position="362"/>
    </location>
</feature>
<dbReference type="EMBL" id="MK212270">
    <property type="protein sequence ID" value="AZL94236.1"/>
    <property type="molecule type" value="mRNA"/>
</dbReference>
<dbReference type="GO" id="GO:0005777">
    <property type="term" value="C:peroxisome"/>
    <property type="evidence" value="ECO:0007669"/>
    <property type="project" value="TreeGrafter"/>
</dbReference>
<dbReference type="EMBL" id="MK212268">
    <property type="protein sequence ID" value="AZL94234.1"/>
    <property type="molecule type" value="mRNA"/>
</dbReference>
<dbReference type="CDD" id="cd03448">
    <property type="entry name" value="HDE_HSD"/>
    <property type="match status" value="1"/>
</dbReference>
<dbReference type="EMBL" id="MK212272">
    <property type="protein sequence ID" value="AZL94238.1"/>
    <property type="molecule type" value="mRNA"/>
</dbReference>
<evidence type="ECO:0000313" key="5">
    <source>
        <dbReference type="EMBL" id="AZL94225.1"/>
    </source>
</evidence>
<dbReference type="EMBL" id="MK212267">
    <property type="protein sequence ID" value="AZL94233.1"/>
    <property type="molecule type" value="mRNA"/>
</dbReference>
<dbReference type="GO" id="GO:0044594">
    <property type="term" value="F:17-beta-hydroxysteroid dehydrogenase (NAD+) activity"/>
    <property type="evidence" value="ECO:0007669"/>
    <property type="project" value="TreeGrafter"/>
</dbReference>
<evidence type="ECO:0000313" key="11">
    <source>
        <dbReference type="EMBL" id="AZL94238.1"/>
    </source>
</evidence>
<evidence type="ECO:0000313" key="3">
    <source>
        <dbReference type="EMBL" id="AZL94222.1"/>
    </source>
</evidence>
<dbReference type="EMBL" id="MK212265">
    <property type="protein sequence ID" value="AZL94231.1"/>
    <property type="molecule type" value="mRNA"/>
</dbReference>
<evidence type="ECO:0000259" key="2">
    <source>
        <dbReference type="Pfam" id="PF22622"/>
    </source>
</evidence>
<dbReference type="EMBL" id="MK212259">
    <property type="protein sequence ID" value="AZL94225.1"/>
    <property type="molecule type" value="mRNA"/>
</dbReference>
<dbReference type="InterPro" id="IPR054357">
    <property type="entry name" value="MFE-2_N"/>
</dbReference>
<reference evidence="7" key="1">
    <citation type="journal article" date="2018" name="Genome Biol. Evol.">
        <title>Nephromyces encodes a urate metabolism pathway and predicted peroxisomes, demonstrating these are not ancient losses of apicomplexans.</title>
        <authorList>
            <person name="Paight C."/>
            <person name="Slamovits C.H."/>
            <person name="Saffo M.B."/>
            <person name="Lane C.E."/>
        </authorList>
    </citation>
    <scope>NUCLEOTIDE SEQUENCE</scope>
    <source>
        <strain evidence="3">Cardio65</strain>
        <strain evidence="4">Cardio67</strain>
        <strain evidence="5">Cardio68</strain>
        <strain evidence="6">Cardio74</strain>
        <strain evidence="7">Cardio75</strain>
        <strain evidence="8">Cardio76</strain>
        <strain evidence="9">Cardio77</strain>
        <strain evidence="10">Cardio79</strain>
        <strain evidence="11">Cardio81</strain>
    </source>
</reference>
<dbReference type="GO" id="GO:0004300">
    <property type="term" value="F:enoyl-CoA hydratase activity"/>
    <property type="evidence" value="ECO:0007669"/>
    <property type="project" value="TreeGrafter"/>
</dbReference>
<evidence type="ECO:0000313" key="7">
    <source>
        <dbReference type="EMBL" id="AZL94232.1"/>
    </source>
</evidence>
<dbReference type="AlphaFoldDB" id="A0A3Q8UBF9"/>
<dbReference type="EMBL" id="MK212266">
    <property type="protein sequence ID" value="AZL94232.1"/>
    <property type="molecule type" value="mRNA"/>
</dbReference>
<dbReference type="InterPro" id="IPR002539">
    <property type="entry name" value="MaoC-like_dom"/>
</dbReference>
<protein>
    <submittedName>
        <fullName evidence="7">Hydroxysteroid 17-beta dehydrogenase 4</fullName>
    </submittedName>
</protein>
<sequence>MARMFSLFSHLSLHSIVSNIHISSSTSFSRTFGLLREHFLTLHRQRLPFPTCSLSKRGVYQIPTIYRVKMAEENISGIDKPKKVIVSLCEGFVLGKSRKSYTQRDAILYAIGIGASQDPLDPLDLQYTYENSENFATVPSFASVFPSMDLMFEGLQRCPGLPEFNPMLLLHGEHKLTLHNPIPSEATVNQLATIKNVFDKTSGALVIVKIDSFDESSDALLCSNEASLFLRGIGGFGGTSMVALKSPVMPNRAPEYTFLKKTSANQAIIYRLSGDYNPLHIDPEVASLGGFSFPILHGLCFFGIAAHGAVREVCGNDPKNLYSIEGRFTSPVVPGNTLLVEMWQEDEKLLFKVTNVDTKKACISNGIIHLRNVNRSKL</sequence>
<dbReference type="SUPFAM" id="SSF54637">
    <property type="entry name" value="Thioesterase/thiol ester dehydrase-isomerase"/>
    <property type="match status" value="2"/>
</dbReference>
<evidence type="ECO:0000259" key="1">
    <source>
        <dbReference type="Pfam" id="PF01575"/>
    </source>
</evidence>
<dbReference type="PANTHER" id="PTHR13078:SF56">
    <property type="entry name" value="PEROXISOMAL MULTIFUNCTIONAL ENZYME TYPE 2"/>
    <property type="match status" value="1"/>
</dbReference>
<accession>A0A3Q8UBF9</accession>
<feature type="domain" description="Peroxisomal multifunctional enzyme type 2-like N-terminal" evidence="2">
    <location>
        <begin position="100"/>
        <end position="232"/>
    </location>
</feature>